<keyword evidence="3" id="KW-1185">Reference proteome</keyword>
<reference evidence="2 3" key="1">
    <citation type="submission" date="2024-06" db="EMBL/GenBank/DDBJ databases">
        <title>Genomic Encyclopedia of Type Strains, Phase IV (KMG-IV): sequencing the most valuable type-strain genomes for metagenomic binning, comparative biology and taxonomic classification.</title>
        <authorList>
            <person name="Goeker M."/>
        </authorList>
    </citation>
    <scope>NUCLEOTIDE SEQUENCE [LARGE SCALE GENOMIC DNA]</scope>
    <source>
        <strain evidence="2 3">D-501</strain>
    </source>
</reference>
<dbReference type="EMBL" id="JBEPLS010000014">
    <property type="protein sequence ID" value="MET3605306.1"/>
    <property type="molecule type" value="Genomic_DNA"/>
</dbReference>
<keyword evidence="1" id="KW-0812">Transmembrane</keyword>
<keyword evidence="1" id="KW-1133">Transmembrane helix</keyword>
<feature type="transmembrane region" description="Helical" evidence="1">
    <location>
        <begin position="123"/>
        <end position="145"/>
    </location>
</feature>
<protein>
    <recommendedName>
        <fullName evidence="4">Transposase IS111A/IS1328/IS1533 N-terminal domain-containing protein</fullName>
    </recommendedName>
</protein>
<feature type="transmembrane region" description="Helical" evidence="1">
    <location>
        <begin position="81"/>
        <end position="103"/>
    </location>
</feature>
<gene>
    <name evidence="2" type="ORF">ABIC99_003133</name>
</gene>
<accession>A0ABV2IQS2</accession>
<proteinExistence type="predicted"/>
<evidence type="ECO:0008006" key="4">
    <source>
        <dbReference type="Google" id="ProtNLM"/>
    </source>
</evidence>
<name>A0ABV2IQS2_9BURK</name>
<organism evidence="2 3">
    <name type="scientific">Sphaerotilus sulfidivorans</name>
    <dbReference type="NCBI Taxonomy" id="639200"/>
    <lineage>
        <taxon>Bacteria</taxon>
        <taxon>Pseudomonadati</taxon>
        <taxon>Pseudomonadota</taxon>
        <taxon>Betaproteobacteria</taxon>
        <taxon>Burkholderiales</taxon>
        <taxon>Sphaerotilaceae</taxon>
        <taxon>Sphaerotilus</taxon>
    </lineage>
</organism>
<keyword evidence="1" id="KW-0472">Membrane</keyword>
<evidence type="ECO:0000256" key="1">
    <source>
        <dbReference type="SAM" id="Phobius"/>
    </source>
</evidence>
<comment type="caution">
    <text evidence="2">The sequence shown here is derived from an EMBL/GenBank/DDBJ whole genome shotgun (WGS) entry which is preliminary data.</text>
</comment>
<sequence>MTEVFLGIDLAKNVFVLHGVDATGKPCLVRPQVRRDQLAELVARLPPCAIGMEACSGTRHAGRCGQDYQATRTDFPYFNQLIAAIAPIHITINILFIFTHLIFVQHRWIFIRIKLLPAIPLDLIILPIRSICSFVCICLICFIIFRINAIQQST</sequence>
<evidence type="ECO:0000313" key="3">
    <source>
        <dbReference type="Proteomes" id="UP001549111"/>
    </source>
</evidence>
<dbReference type="Proteomes" id="UP001549111">
    <property type="component" value="Unassembled WGS sequence"/>
</dbReference>
<evidence type="ECO:0000313" key="2">
    <source>
        <dbReference type="EMBL" id="MET3605306.1"/>
    </source>
</evidence>